<feature type="chain" id="PRO_5040308946" evidence="1">
    <location>
        <begin position="23"/>
        <end position="300"/>
    </location>
</feature>
<proteinExistence type="predicted"/>
<organism evidence="2 3">
    <name type="scientific">Phanerochaete sordida</name>
    <dbReference type="NCBI Taxonomy" id="48140"/>
    <lineage>
        <taxon>Eukaryota</taxon>
        <taxon>Fungi</taxon>
        <taxon>Dikarya</taxon>
        <taxon>Basidiomycota</taxon>
        <taxon>Agaricomycotina</taxon>
        <taxon>Agaricomycetes</taxon>
        <taxon>Polyporales</taxon>
        <taxon>Phanerochaetaceae</taxon>
        <taxon>Phanerochaete</taxon>
    </lineage>
</organism>
<dbReference type="OrthoDB" id="5374756at2759"/>
<name>A0A9P3GAU0_9APHY</name>
<dbReference type="EMBL" id="BPQB01000017">
    <property type="protein sequence ID" value="GJE90484.1"/>
    <property type="molecule type" value="Genomic_DNA"/>
</dbReference>
<dbReference type="AlphaFoldDB" id="A0A9P3GAU0"/>
<comment type="caution">
    <text evidence="2">The sequence shown here is derived from an EMBL/GenBank/DDBJ whole genome shotgun (WGS) entry which is preliminary data.</text>
</comment>
<evidence type="ECO:0000313" key="3">
    <source>
        <dbReference type="Proteomes" id="UP000703269"/>
    </source>
</evidence>
<sequence>MRFNAGFLLLASMVAFASQTFALSVRVADTDVPASVVAPTHIAKRDAVAFTHGENAVMAPHDVALVRRASWTYKNNQALILAIIAKNAYVINATCSSGNVITCAIGVTYSVFTFFFASWLWADRRAAPADGAHPTFVFGPTPAQTLRQRVADLPVLQWHYLGHVQHAGANHTVHYFGHGGGVHQLRATTAPFWNATLGARDENDDGGFVGDYYWNSDNEGAYDAFHSTGAGTTYFADNAAGYMVNSQQAVSACAGFQDADGYLDNGILTYGWNNEPYEWADGQLDAQFGRCESELGDGPQ</sequence>
<reference evidence="2 3" key="1">
    <citation type="submission" date="2021-08" db="EMBL/GenBank/DDBJ databases">
        <title>Draft Genome Sequence of Phanerochaete sordida strain YK-624.</title>
        <authorList>
            <person name="Mori T."/>
            <person name="Dohra H."/>
            <person name="Suzuki T."/>
            <person name="Kawagishi H."/>
            <person name="Hirai H."/>
        </authorList>
    </citation>
    <scope>NUCLEOTIDE SEQUENCE [LARGE SCALE GENOMIC DNA]</scope>
    <source>
        <strain evidence="2 3">YK-624</strain>
    </source>
</reference>
<dbReference type="Proteomes" id="UP000703269">
    <property type="component" value="Unassembled WGS sequence"/>
</dbReference>
<evidence type="ECO:0000313" key="2">
    <source>
        <dbReference type="EMBL" id="GJE90484.1"/>
    </source>
</evidence>
<protein>
    <submittedName>
        <fullName evidence="2">Uncharacterized protein</fullName>
    </submittedName>
</protein>
<keyword evidence="1" id="KW-0732">Signal</keyword>
<gene>
    <name evidence="2" type="ORF">PsYK624_066220</name>
</gene>
<feature type="signal peptide" evidence="1">
    <location>
        <begin position="1"/>
        <end position="22"/>
    </location>
</feature>
<keyword evidence="3" id="KW-1185">Reference proteome</keyword>
<accession>A0A9P3GAU0</accession>
<evidence type="ECO:0000256" key="1">
    <source>
        <dbReference type="SAM" id="SignalP"/>
    </source>
</evidence>